<keyword evidence="3" id="KW-0997">Cell inner membrane</keyword>
<keyword evidence="6 8" id="KW-1278">Translocase</keyword>
<reference evidence="9" key="1">
    <citation type="submission" date="2020-02" db="EMBL/GenBank/DDBJ databases">
        <title>WGS of Carbapenem-Resistant Enterobacteriaceae.</title>
        <authorList>
            <person name="Tokajian S."/>
            <person name="El Chaar M."/>
            <person name="El Khoury M."/>
        </authorList>
    </citation>
    <scope>NUCLEOTIDE SEQUENCE</scope>
    <source>
        <strain evidence="9">EHM_71</strain>
    </source>
</reference>
<dbReference type="GO" id="GO:0016887">
    <property type="term" value="F:ATP hydrolysis activity"/>
    <property type="evidence" value="ECO:0007669"/>
    <property type="project" value="InterPro"/>
</dbReference>
<dbReference type="EC" id="7.6.2.8" evidence="8"/>
<keyword evidence="4 8" id="KW-0547">Nucleotide-binding</keyword>
<keyword evidence="1 8" id="KW-0813">Transport</keyword>
<dbReference type="Pfam" id="PF00005">
    <property type="entry name" value="ABC_tran"/>
    <property type="match status" value="1"/>
</dbReference>
<dbReference type="PANTHER" id="PTHR42734">
    <property type="entry name" value="METAL TRANSPORT SYSTEM ATP-BINDING PROTEIN TM_0124-RELATED"/>
    <property type="match status" value="1"/>
</dbReference>
<accession>A0A145Q0G4</accession>
<organism evidence="9">
    <name type="scientific">Enterobacter hormaechei</name>
    <dbReference type="NCBI Taxonomy" id="158836"/>
    <lineage>
        <taxon>Bacteria</taxon>
        <taxon>Pseudomonadati</taxon>
        <taxon>Pseudomonadota</taxon>
        <taxon>Gammaproteobacteria</taxon>
        <taxon>Enterobacterales</taxon>
        <taxon>Enterobacteriaceae</taxon>
        <taxon>Enterobacter</taxon>
        <taxon>Enterobacter cloacae complex</taxon>
    </lineage>
</organism>
<dbReference type="AlphaFoldDB" id="A0A145Q0G4"/>
<feature type="binding site" evidence="8">
    <location>
        <begin position="33"/>
        <end position="40"/>
    </location>
    <ligand>
        <name>ATP</name>
        <dbReference type="ChEBI" id="CHEBI:30616"/>
    </ligand>
</feature>
<comment type="caution">
    <text evidence="9">The sequence shown here is derived from an EMBL/GenBank/DDBJ whole genome shotgun (WGS) entry which is preliminary data.</text>
</comment>
<dbReference type="PANTHER" id="PTHR42734:SF18">
    <property type="entry name" value="VITAMIN B12 IMPORT ATP-BINDING PROTEIN BTUD"/>
    <property type="match status" value="1"/>
</dbReference>
<evidence type="ECO:0000256" key="6">
    <source>
        <dbReference type="ARBA" id="ARBA00022967"/>
    </source>
</evidence>
<dbReference type="GO" id="GO:0005886">
    <property type="term" value="C:plasma membrane"/>
    <property type="evidence" value="ECO:0007669"/>
    <property type="project" value="UniProtKB-SubCell"/>
</dbReference>
<evidence type="ECO:0000256" key="2">
    <source>
        <dbReference type="ARBA" id="ARBA00022475"/>
    </source>
</evidence>
<protein>
    <recommendedName>
        <fullName evidence="8">Vitamin B12 import ATP-binding protein BtuD</fullName>
        <ecNumber evidence="8">7.6.2.8</ecNumber>
    </recommendedName>
    <alternativeName>
        <fullName evidence="8">Vitamin B12-transporting ATPase</fullName>
    </alternativeName>
</protein>
<evidence type="ECO:0000313" key="9">
    <source>
        <dbReference type="EMBL" id="NGF41210.1"/>
    </source>
</evidence>
<dbReference type="CDD" id="cd03214">
    <property type="entry name" value="ABC_Iron-Siderophores_B12_Hemin"/>
    <property type="match status" value="1"/>
</dbReference>
<dbReference type="InterPro" id="IPR017871">
    <property type="entry name" value="ABC_transporter-like_CS"/>
</dbReference>
<dbReference type="GO" id="GO:0015420">
    <property type="term" value="F:ABC-type vitamin B12 transporter activity"/>
    <property type="evidence" value="ECO:0007669"/>
    <property type="project" value="UniProtKB-UniRule"/>
</dbReference>
<evidence type="ECO:0000256" key="5">
    <source>
        <dbReference type="ARBA" id="ARBA00022840"/>
    </source>
</evidence>
<accession>A0A6G4MJ45</accession>
<dbReference type="SMART" id="SM00382">
    <property type="entry name" value="AAA"/>
    <property type="match status" value="1"/>
</dbReference>
<dbReference type="FunFam" id="3.40.50.300:FF:000462">
    <property type="entry name" value="Vitamin B12 import ATP-binding protein BtuD"/>
    <property type="match status" value="1"/>
</dbReference>
<dbReference type="GO" id="GO:0005524">
    <property type="term" value="F:ATP binding"/>
    <property type="evidence" value="ECO:0007669"/>
    <property type="project" value="UniProtKB-KW"/>
</dbReference>
<dbReference type="NCBIfam" id="NF002981">
    <property type="entry name" value="PRK03695.1"/>
    <property type="match status" value="1"/>
</dbReference>
<gene>
    <name evidence="8 9" type="primary">btuD</name>
    <name evidence="9" type="ORF">G5635_02120</name>
</gene>
<dbReference type="PROSITE" id="PS50893">
    <property type="entry name" value="ABC_TRANSPORTER_2"/>
    <property type="match status" value="1"/>
</dbReference>
<comment type="subcellular location">
    <subcellularLocation>
        <location evidence="8">Cell membrane</location>
        <topology evidence="8">Peripheral membrane protein</topology>
    </subcellularLocation>
</comment>
<comment type="similarity">
    <text evidence="8">Belongs to the ABC transporter superfamily. Vitamin B12 importer (TC 3.A.1.13.1) family.</text>
</comment>
<dbReference type="InterPro" id="IPR003439">
    <property type="entry name" value="ABC_transporter-like_ATP-bd"/>
</dbReference>
<evidence type="ECO:0000256" key="8">
    <source>
        <dbReference type="HAMAP-Rule" id="MF_01005"/>
    </source>
</evidence>
<dbReference type="RefSeq" id="WP_032104826.1">
    <property type="nucleotide sequence ID" value="NZ_CAXYHE010000001.1"/>
</dbReference>
<evidence type="ECO:0000256" key="3">
    <source>
        <dbReference type="ARBA" id="ARBA00022519"/>
    </source>
</evidence>
<name>A0A145Q0G4_9ENTR</name>
<dbReference type="EMBL" id="JAAJRM010000001">
    <property type="protein sequence ID" value="NGF41210.1"/>
    <property type="molecule type" value="Genomic_DNA"/>
</dbReference>
<sequence length="251" mass="27108">MTLLMQLTDVAGKGRLEPVTAAVNAGEILHLVGPNGAGKSTLLARMAGLTSGEGEITFLGQSLVDWLPATLASRRSYLVQQQVPPFAMPVWHYLTLHLPDKNQVGLLNEVAAALGLDDKLNRQANQLSGGEWQRVRLAAVILQIHPAGNPHGRLLLLDEPMSGLDVAQQAALDTLLSALCRKGIAIVMSSHDLNHTLRHAHRVWLLARGKLIASGTRDSVLTAANLASAYHMSFRRLDIEGHKMLISTAQE</sequence>
<keyword evidence="5 8" id="KW-0067">ATP-binding</keyword>
<dbReference type="InterPro" id="IPR023693">
    <property type="entry name" value="ABC_transptr_BtuD"/>
</dbReference>
<comment type="subunit">
    <text evidence="8">The complex is composed of two ATP-binding proteins (BtuD), two transmembrane proteins (BtuC) and a solute-binding protein (BtuF).</text>
</comment>
<keyword evidence="7 8" id="KW-0472">Membrane</keyword>
<proteinExistence type="inferred from homology"/>
<comment type="catalytic activity">
    <reaction evidence="8">
        <text>an R-cob(III)alamin(out) + ATP + H2O = an R-cob(III)alamin(in) + ADP + phosphate + H(+)</text>
        <dbReference type="Rhea" id="RHEA:17873"/>
        <dbReference type="ChEBI" id="CHEBI:15377"/>
        <dbReference type="ChEBI" id="CHEBI:15378"/>
        <dbReference type="ChEBI" id="CHEBI:30616"/>
        <dbReference type="ChEBI" id="CHEBI:43474"/>
        <dbReference type="ChEBI" id="CHEBI:140785"/>
        <dbReference type="ChEBI" id="CHEBI:456216"/>
        <dbReference type="EC" id="7.6.2.8"/>
    </reaction>
</comment>
<dbReference type="Gene3D" id="3.40.50.300">
    <property type="entry name" value="P-loop containing nucleotide triphosphate hydrolases"/>
    <property type="match status" value="1"/>
</dbReference>
<evidence type="ECO:0000256" key="4">
    <source>
        <dbReference type="ARBA" id="ARBA00022741"/>
    </source>
</evidence>
<dbReference type="HAMAP" id="MF_01005">
    <property type="entry name" value="BtuD"/>
    <property type="match status" value="1"/>
</dbReference>
<comment type="function">
    <text evidence="8">Part of the ABC transporter complex BtuCDF involved in vitamin B12 import. Responsible for energy coupling to the transport system.</text>
</comment>
<dbReference type="InterPro" id="IPR003593">
    <property type="entry name" value="AAA+_ATPase"/>
</dbReference>
<dbReference type="InterPro" id="IPR027417">
    <property type="entry name" value="P-loop_NTPase"/>
</dbReference>
<evidence type="ECO:0000256" key="1">
    <source>
        <dbReference type="ARBA" id="ARBA00022448"/>
    </source>
</evidence>
<keyword evidence="2 8" id="KW-1003">Cell membrane</keyword>
<dbReference type="PROSITE" id="PS00211">
    <property type="entry name" value="ABC_TRANSPORTER_1"/>
    <property type="match status" value="1"/>
</dbReference>
<dbReference type="InterPro" id="IPR050153">
    <property type="entry name" value="Metal_Ion_Import_ABC"/>
</dbReference>
<evidence type="ECO:0000256" key="7">
    <source>
        <dbReference type="ARBA" id="ARBA00023136"/>
    </source>
</evidence>
<dbReference type="SUPFAM" id="SSF52540">
    <property type="entry name" value="P-loop containing nucleoside triphosphate hydrolases"/>
    <property type="match status" value="1"/>
</dbReference>